<organism evidence="3 4">
    <name type="scientific">Haloechinothrix salitolerans</name>
    <dbReference type="NCBI Taxonomy" id="926830"/>
    <lineage>
        <taxon>Bacteria</taxon>
        <taxon>Bacillati</taxon>
        <taxon>Actinomycetota</taxon>
        <taxon>Actinomycetes</taxon>
        <taxon>Pseudonocardiales</taxon>
        <taxon>Pseudonocardiaceae</taxon>
        <taxon>Haloechinothrix</taxon>
    </lineage>
</organism>
<sequence>MAADSRGGATARQELGREGEELAARHLERQGFTVLARNWRSRAGELDIIASRGTLLIVCEVKTRSGTGFGVPAESVTRTKIARIRRLTQLWQCTYHRPWGQTRFDVISVLFDQDGQAWLQHIEGAF</sequence>
<dbReference type="InterPro" id="IPR011856">
    <property type="entry name" value="tRNA_endonuc-like_dom_sf"/>
</dbReference>
<dbReference type="Pfam" id="PF02021">
    <property type="entry name" value="UPF0102"/>
    <property type="match status" value="1"/>
</dbReference>
<dbReference type="InterPro" id="IPR011335">
    <property type="entry name" value="Restrct_endonuc-II-like"/>
</dbReference>
<evidence type="ECO:0000313" key="3">
    <source>
        <dbReference type="EMBL" id="MFC6869824.1"/>
    </source>
</evidence>
<dbReference type="Proteomes" id="UP001596337">
    <property type="component" value="Unassembled WGS sequence"/>
</dbReference>
<comment type="caution">
    <text evidence="3">The sequence shown here is derived from an EMBL/GenBank/DDBJ whole genome shotgun (WGS) entry which is preliminary data.</text>
</comment>
<dbReference type="PANTHER" id="PTHR34039">
    <property type="entry name" value="UPF0102 PROTEIN YRAN"/>
    <property type="match status" value="1"/>
</dbReference>
<evidence type="ECO:0000256" key="2">
    <source>
        <dbReference type="HAMAP-Rule" id="MF_00048"/>
    </source>
</evidence>
<dbReference type="NCBIfam" id="NF009150">
    <property type="entry name" value="PRK12497.1-3"/>
    <property type="match status" value="1"/>
</dbReference>
<comment type="similarity">
    <text evidence="1 2">Belongs to the UPF0102 family.</text>
</comment>
<dbReference type="PANTHER" id="PTHR34039:SF1">
    <property type="entry name" value="UPF0102 PROTEIN YRAN"/>
    <property type="match status" value="1"/>
</dbReference>
<reference evidence="4" key="1">
    <citation type="journal article" date="2019" name="Int. J. Syst. Evol. Microbiol.">
        <title>The Global Catalogue of Microorganisms (GCM) 10K type strain sequencing project: providing services to taxonomists for standard genome sequencing and annotation.</title>
        <authorList>
            <consortium name="The Broad Institute Genomics Platform"/>
            <consortium name="The Broad Institute Genome Sequencing Center for Infectious Disease"/>
            <person name="Wu L."/>
            <person name="Ma J."/>
        </authorList>
    </citation>
    <scope>NUCLEOTIDE SEQUENCE [LARGE SCALE GENOMIC DNA]</scope>
    <source>
        <strain evidence="4">KCTC 32255</strain>
    </source>
</reference>
<accession>A0ABW2C4X3</accession>
<keyword evidence="4" id="KW-1185">Reference proteome</keyword>
<dbReference type="Gene3D" id="3.40.1350.10">
    <property type="match status" value="1"/>
</dbReference>
<dbReference type="RefSeq" id="WP_345400976.1">
    <property type="nucleotide sequence ID" value="NZ_BAABLA010000103.1"/>
</dbReference>
<name>A0ABW2C4X3_9PSEU</name>
<dbReference type="NCBIfam" id="NF009154">
    <property type="entry name" value="PRK12497.3-3"/>
    <property type="match status" value="1"/>
</dbReference>
<evidence type="ECO:0000256" key="1">
    <source>
        <dbReference type="ARBA" id="ARBA00006738"/>
    </source>
</evidence>
<protein>
    <recommendedName>
        <fullName evidence="2">UPF0102 protein ACFQGD_22025</fullName>
    </recommendedName>
</protein>
<dbReference type="InterPro" id="IPR003509">
    <property type="entry name" value="UPF0102_YraN-like"/>
</dbReference>
<dbReference type="CDD" id="cd20736">
    <property type="entry name" value="PoNe_Nuclease"/>
    <property type="match status" value="1"/>
</dbReference>
<gene>
    <name evidence="3" type="ORF">ACFQGD_22025</name>
</gene>
<dbReference type="SUPFAM" id="SSF52980">
    <property type="entry name" value="Restriction endonuclease-like"/>
    <property type="match status" value="1"/>
</dbReference>
<dbReference type="HAMAP" id="MF_00048">
    <property type="entry name" value="UPF0102"/>
    <property type="match status" value="1"/>
</dbReference>
<evidence type="ECO:0000313" key="4">
    <source>
        <dbReference type="Proteomes" id="UP001596337"/>
    </source>
</evidence>
<dbReference type="EMBL" id="JBHSXX010000001">
    <property type="protein sequence ID" value="MFC6869824.1"/>
    <property type="molecule type" value="Genomic_DNA"/>
</dbReference>
<proteinExistence type="inferred from homology"/>